<feature type="domain" description="Putative restriction endonuclease" evidence="1">
    <location>
        <begin position="13"/>
        <end position="139"/>
    </location>
</feature>
<dbReference type="SUPFAM" id="SSF52980">
    <property type="entry name" value="Restriction endonuclease-like"/>
    <property type="match status" value="1"/>
</dbReference>
<dbReference type="InterPro" id="IPR011335">
    <property type="entry name" value="Restrct_endonuc-II-like"/>
</dbReference>
<protein>
    <recommendedName>
        <fullName evidence="1">Putative restriction endonuclease domain-containing protein</fullName>
    </recommendedName>
</protein>
<dbReference type="PANTHER" id="PTHR34107">
    <property type="entry name" value="SLL0198 PROTEIN-RELATED"/>
    <property type="match status" value="1"/>
</dbReference>
<dbReference type="HOGENOM" id="CLU_107586_0_0_6"/>
<dbReference type="Pfam" id="PF05685">
    <property type="entry name" value="Uma2"/>
    <property type="match status" value="1"/>
</dbReference>
<keyword evidence="3" id="KW-1185">Reference proteome</keyword>
<dbReference type="KEGG" id="tig:THII_3495"/>
<evidence type="ECO:0000313" key="3">
    <source>
        <dbReference type="Proteomes" id="UP000031623"/>
    </source>
</evidence>
<evidence type="ECO:0000259" key="1">
    <source>
        <dbReference type="Pfam" id="PF05685"/>
    </source>
</evidence>
<dbReference type="Gene3D" id="3.90.1570.10">
    <property type="entry name" value="tt1808, chain A"/>
    <property type="match status" value="1"/>
</dbReference>
<dbReference type="EMBL" id="AP014633">
    <property type="protein sequence ID" value="BAP57792.1"/>
    <property type="molecule type" value="Genomic_DNA"/>
</dbReference>
<dbReference type="OrthoDB" id="5568181at2"/>
<dbReference type="InterPro" id="IPR008538">
    <property type="entry name" value="Uma2"/>
</dbReference>
<gene>
    <name evidence="2" type="ORF">THII_3495</name>
</gene>
<evidence type="ECO:0000313" key="2">
    <source>
        <dbReference type="EMBL" id="BAP57792.1"/>
    </source>
</evidence>
<sequence>MNWQEVCERSDLHNLPFKIELDEQGKIIMSPVKVYHSAFQGKIGALLDRLAKGHVLIECAIKTPKGTKVADIAWASGERFKRIIAEVECSIAPEVCVEVWSSTNTSAEIEEKQRLYFDTGCQEVWMCSKDGQIAFYNRAGRIENSILIPQFPQFVDLFA</sequence>
<dbReference type="CDD" id="cd06260">
    <property type="entry name" value="DUF820-like"/>
    <property type="match status" value="1"/>
</dbReference>
<organism evidence="2 3">
    <name type="scientific">Thioploca ingrica</name>
    <dbReference type="NCBI Taxonomy" id="40754"/>
    <lineage>
        <taxon>Bacteria</taxon>
        <taxon>Pseudomonadati</taxon>
        <taxon>Pseudomonadota</taxon>
        <taxon>Gammaproteobacteria</taxon>
        <taxon>Thiotrichales</taxon>
        <taxon>Thiotrichaceae</taxon>
        <taxon>Thioploca</taxon>
    </lineage>
</organism>
<dbReference type="STRING" id="40754.THII_3495"/>
<dbReference type="PANTHER" id="PTHR34107:SF4">
    <property type="entry name" value="SLL1222 PROTEIN"/>
    <property type="match status" value="1"/>
</dbReference>
<dbReference type="InterPro" id="IPR012296">
    <property type="entry name" value="Nuclease_put_TT1808"/>
</dbReference>
<dbReference type="AlphaFoldDB" id="A0A090ANS5"/>
<accession>A0A090ANS5</accession>
<proteinExistence type="predicted"/>
<name>A0A090ANS5_9GAMM</name>
<dbReference type="Proteomes" id="UP000031623">
    <property type="component" value="Chromosome"/>
</dbReference>
<reference evidence="2 3" key="1">
    <citation type="journal article" date="2014" name="ISME J.">
        <title>Ecophysiology of Thioploca ingrica as revealed by the complete genome sequence supplemented with proteomic evidence.</title>
        <authorList>
            <person name="Kojima H."/>
            <person name="Ogura Y."/>
            <person name="Yamamoto N."/>
            <person name="Togashi T."/>
            <person name="Mori H."/>
            <person name="Watanabe T."/>
            <person name="Nemoto F."/>
            <person name="Kurokawa K."/>
            <person name="Hayashi T."/>
            <person name="Fukui M."/>
        </authorList>
    </citation>
    <scope>NUCLEOTIDE SEQUENCE [LARGE SCALE GENOMIC DNA]</scope>
</reference>